<reference evidence="7" key="1">
    <citation type="submission" date="2014-01" db="EMBL/GenBank/DDBJ databases">
        <title>The genome of the white-rot fungus Pycnoporus cinnabarinus: a basidiomycete model with a versatile arsenal for lignocellulosic biomass breakdown.</title>
        <authorList>
            <person name="Levasseur A."/>
            <person name="Lomascolo A."/>
            <person name="Ruiz-Duenas F.J."/>
            <person name="Uzan E."/>
            <person name="Piumi F."/>
            <person name="Kues U."/>
            <person name="Ram A.F.J."/>
            <person name="Murat C."/>
            <person name="Haon M."/>
            <person name="Benoit I."/>
            <person name="Arfi Y."/>
            <person name="Chevret D."/>
            <person name="Drula E."/>
            <person name="Kwon M.J."/>
            <person name="Gouret P."/>
            <person name="Lesage-Meessen L."/>
            <person name="Lombard V."/>
            <person name="Mariette J."/>
            <person name="Noirot C."/>
            <person name="Park J."/>
            <person name="Patyshakuliyeva A."/>
            <person name="Wieneger R.A.B."/>
            <person name="Wosten H.A.B."/>
            <person name="Martin F."/>
            <person name="Coutinho P.M."/>
            <person name="de Vries R."/>
            <person name="Martinez A.T."/>
            <person name="Klopp C."/>
            <person name="Pontarotti P."/>
            <person name="Henrissat B."/>
            <person name="Record E."/>
        </authorList>
    </citation>
    <scope>NUCLEOTIDE SEQUENCE [LARGE SCALE GENOMIC DNA]</scope>
    <source>
        <strain evidence="7">BRFM137</strain>
    </source>
</reference>
<dbReference type="AlphaFoldDB" id="A0A060S7K8"/>
<sequence length="766" mass="86627">MPIKHLDTSSTSHVATLFPGYLSERKHLQTHPLSVLSDSRLGIDASHYLATLIENPPSREPLLAATGGLPLALTTRIESDLRALEKLRIKPVFVFNGLLPSRRTKQQQQQQFEPPEACKDRREAWAKYEAGQEDAATKLFEARSNLHTWDLWKIVLRIFKHRNVEFIVAPYVAWAQLIYLQRHSKSYIHAIYGPTETLLYPGVDKVITSVDLVSPNPMFSFVQKRSILNDLGVSEEQFLDVGILLGSEHSPPFPATVHEQALKATVDMVKYYKSGYAAVSAMADQPHVKAMQYPELYARARSMIKYSLILSSEGLVTPLPLAISNPPSHGNPNHHNHHPTAADIPSDLHEIFTHRLPDEVYFYLSRGLMGPHPLVWLTTGQIIENPPLDNGETTEYRRFVKEVITDGQTGPRATTLALMMSVLNPFWQSRKIMGHFWFEHPAPPKPIAHNSPQTTQLAERVSGWNVPYAIIEEELRRQNSSTIDFSLCLGATVSEKLAARTKIKAPQGLDKKDEIVANVIWRFLELRGFLLNTHMHSPLARAMHTALRNARLTDKFQDPLYLFLELVRAGVMHGHLWSGRAFSGGPSFGTDDEKSCMLLVMRVLSILPLNFKPWSAPLSRELLVFNSFVRSLTRALRTLLEVTSLNMLLRHDARRARDDLLDINLSLPFQTEVNTGFGVLAKVYLDALTHINGRQRVRDPNAEGVREAKQMALDICEETFPGVKNPKMEVERGFRFWDVLHSEGAVLRELIDQFEAAEAWLAPMRP</sequence>
<feature type="domain" description="Post-transcriptional regulator MKT1 C-terminal" evidence="5">
    <location>
        <begin position="522"/>
        <end position="762"/>
    </location>
</feature>
<gene>
    <name evidence="7" type="ORF">BN946_scf184815.g5</name>
</gene>
<keyword evidence="1" id="KW-0810">Translation regulation</keyword>
<feature type="domain" description="XPG N-terminal" evidence="4">
    <location>
        <begin position="22"/>
        <end position="110"/>
    </location>
</feature>
<protein>
    <recommendedName>
        <fullName evidence="9">XPG-I domain-containing protein</fullName>
    </recommendedName>
</protein>
<evidence type="ECO:0000313" key="7">
    <source>
        <dbReference type="EMBL" id="CDO68358.1"/>
    </source>
</evidence>
<evidence type="ECO:0000259" key="6">
    <source>
        <dbReference type="Pfam" id="PF12247"/>
    </source>
</evidence>
<comment type="similarity">
    <text evidence="2">Belongs to the XPG/RAD2 endonuclease family.</text>
</comment>
<dbReference type="InterPro" id="IPR022040">
    <property type="entry name" value="MKT1_N"/>
</dbReference>
<evidence type="ECO:0000256" key="1">
    <source>
        <dbReference type="ARBA" id="ARBA00022845"/>
    </source>
</evidence>
<dbReference type="PANTHER" id="PTHR11081:SF32">
    <property type="entry name" value="POST-TRANSCRIPTIONAL REGULATOR MKT1"/>
    <property type="match status" value="1"/>
</dbReference>
<dbReference type="Gene3D" id="3.40.50.1010">
    <property type="entry name" value="5'-nuclease"/>
    <property type="match status" value="1"/>
</dbReference>
<dbReference type="STRING" id="5643.A0A060S7K8"/>
<dbReference type="PANTHER" id="PTHR11081">
    <property type="entry name" value="FLAP ENDONUCLEASE FAMILY MEMBER"/>
    <property type="match status" value="1"/>
</dbReference>
<dbReference type="Pfam" id="PF12247">
    <property type="entry name" value="MKT1_N"/>
    <property type="match status" value="1"/>
</dbReference>
<dbReference type="PRINTS" id="PR00853">
    <property type="entry name" value="XPGRADSUPER"/>
</dbReference>
<dbReference type="EMBL" id="CCBP010000012">
    <property type="protein sequence ID" value="CDO68358.1"/>
    <property type="molecule type" value="Genomic_DNA"/>
</dbReference>
<dbReference type="CDD" id="cd09902">
    <property type="entry name" value="H3TH_MKT1"/>
    <property type="match status" value="1"/>
</dbReference>
<feature type="region of interest" description="Disordered" evidence="3">
    <location>
        <begin position="323"/>
        <end position="342"/>
    </location>
</feature>
<dbReference type="InterPro" id="IPR037314">
    <property type="entry name" value="MKT1_H3TH"/>
</dbReference>
<name>A0A060S7K8_PYCCI</name>
<evidence type="ECO:0000259" key="5">
    <source>
        <dbReference type="Pfam" id="PF12246"/>
    </source>
</evidence>
<evidence type="ECO:0008006" key="9">
    <source>
        <dbReference type="Google" id="ProtNLM"/>
    </source>
</evidence>
<dbReference type="GO" id="GO:0004518">
    <property type="term" value="F:nuclease activity"/>
    <property type="evidence" value="ECO:0007669"/>
    <property type="project" value="InterPro"/>
</dbReference>
<dbReference type="GO" id="GO:0003730">
    <property type="term" value="F:mRNA 3'-UTR binding"/>
    <property type="evidence" value="ECO:0007669"/>
    <property type="project" value="TreeGrafter"/>
</dbReference>
<evidence type="ECO:0000256" key="3">
    <source>
        <dbReference type="SAM" id="MobiDB-lite"/>
    </source>
</evidence>
<organism evidence="7 8">
    <name type="scientific">Pycnoporus cinnabarinus</name>
    <name type="common">Cinnabar-red polypore</name>
    <name type="synonym">Trametes cinnabarina</name>
    <dbReference type="NCBI Taxonomy" id="5643"/>
    <lineage>
        <taxon>Eukaryota</taxon>
        <taxon>Fungi</taxon>
        <taxon>Dikarya</taxon>
        <taxon>Basidiomycota</taxon>
        <taxon>Agaricomycotina</taxon>
        <taxon>Agaricomycetes</taxon>
        <taxon>Polyporales</taxon>
        <taxon>Polyporaceae</taxon>
        <taxon>Trametes</taxon>
    </lineage>
</organism>
<evidence type="ECO:0000313" key="8">
    <source>
        <dbReference type="Proteomes" id="UP000029665"/>
    </source>
</evidence>
<keyword evidence="8" id="KW-1185">Reference proteome</keyword>
<dbReference type="SUPFAM" id="SSF88723">
    <property type="entry name" value="PIN domain-like"/>
    <property type="match status" value="1"/>
</dbReference>
<dbReference type="CDD" id="cd09858">
    <property type="entry name" value="PIN_MKT1"/>
    <property type="match status" value="1"/>
</dbReference>
<dbReference type="InterPro" id="IPR029060">
    <property type="entry name" value="PIN-like_dom_sf"/>
</dbReference>
<dbReference type="OMA" id="RFYQTKV"/>
<dbReference type="InterPro" id="IPR006085">
    <property type="entry name" value="XPG_DNA_repair_N"/>
</dbReference>
<dbReference type="Pfam" id="PF12246">
    <property type="entry name" value="MKT1_C"/>
    <property type="match status" value="1"/>
</dbReference>
<dbReference type="OrthoDB" id="17262at2759"/>
<proteinExistence type="inferred from homology"/>
<dbReference type="Proteomes" id="UP000029665">
    <property type="component" value="Unassembled WGS sequence"/>
</dbReference>
<comment type="caution">
    <text evidence="7">The sequence shown here is derived from an EMBL/GenBank/DDBJ whole genome shotgun (WGS) entry which is preliminary data.</text>
</comment>
<dbReference type="Pfam" id="PF00752">
    <property type="entry name" value="XPG_N"/>
    <property type="match status" value="1"/>
</dbReference>
<dbReference type="GO" id="GO:0006417">
    <property type="term" value="P:regulation of translation"/>
    <property type="evidence" value="ECO:0007669"/>
    <property type="project" value="UniProtKB-KW"/>
</dbReference>
<accession>A0A060S7K8</accession>
<feature type="domain" description="Post-transcriptional regulator MKT1 N-terminal" evidence="6">
    <location>
        <begin position="345"/>
        <end position="438"/>
    </location>
</feature>
<evidence type="ECO:0000256" key="2">
    <source>
        <dbReference type="ARBA" id="ARBA00024023"/>
    </source>
</evidence>
<dbReference type="InterPro" id="IPR022039">
    <property type="entry name" value="MKT1_C"/>
</dbReference>
<evidence type="ECO:0000259" key="4">
    <source>
        <dbReference type="Pfam" id="PF00752"/>
    </source>
</evidence>
<dbReference type="HOGENOM" id="CLU_378548_0_0_1"/>
<dbReference type="InterPro" id="IPR006084">
    <property type="entry name" value="XPG/Rad2"/>
</dbReference>